<dbReference type="Pfam" id="PF14759">
    <property type="entry name" value="Reductase_C"/>
    <property type="match status" value="1"/>
</dbReference>
<dbReference type="InterPro" id="IPR016156">
    <property type="entry name" value="FAD/NAD-linked_Rdtase_dimer_sf"/>
</dbReference>
<dbReference type="Proteomes" id="UP000255201">
    <property type="component" value="Unassembled WGS sequence"/>
</dbReference>
<dbReference type="GO" id="GO:0008860">
    <property type="term" value="F:ferredoxin-NAD+ reductase activity"/>
    <property type="evidence" value="ECO:0007669"/>
    <property type="project" value="UniProtKB-EC"/>
</dbReference>
<dbReference type="InterPro" id="IPR028202">
    <property type="entry name" value="Reductase_C"/>
</dbReference>
<dbReference type="EC" id="1.18.1.3" evidence="2"/>
<keyword evidence="2" id="KW-0560">Oxidoreductase</keyword>
<evidence type="ECO:0000313" key="2">
    <source>
        <dbReference type="EMBL" id="STE53897.1"/>
    </source>
</evidence>
<accession>A0A376J561</accession>
<dbReference type="EMBL" id="UFZL01000001">
    <property type="protein sequence ID" value="STE53897.1"/>
    <property type="molecule type" value="Genomic_DNA"/>
</dbReference>
<evidence type="ECO:0000313" key="3">
    <source>
        <dbReference type="Proteomes" id="UP000255201"/>
    </source>
</evidence>
<dbReference type="AlphaFoldDB" id="A0A376J561"/>
<evidence type="ECO:0000259" key="1">
    <source>
        <dbReference type="Pfam" id="PF14759"/>
    </source>
</evidence>
<name>A0A376J561_ECOLX</name>
<gene>
    <name evidence="2" type="primary">hcaD_1</name>
    <name evidence="2" type="ORF">NCTC10764_00554</name>
</gene>
<dbReference type="GO" id="GO:0051213">
    <property type="term" value="F:dioxygenase activity"/>
    <property type="evidence" value="ECO:0007669"/>
    <property type="project" value="UniProtKB-KW"/>
</dbReference>
<dbReference type="SUPFAM" id="SSF55424">
    <property type="entry name" value="FAD/NAD-linked reductases, dimerisation (C-terminal) domain"/>
    <property type="match status" value="1"/>
</dbReference>
<feature type="domain" description="Reductase C-terminal" evidence="1">
    <location>
        <begin position="67"/>
        <end position="130"/>
    </location>
</feature>
<keyword evidence="2" id="KW-0223">Dioxygenase</keyword>
<proteinExistence type="predicted"/>
<organism evidence="2 3">
    <name type="scientific">Escherichia coli</name>
    <dbReference type="NCBI Taxonomy" id="562"/>
    <lineage>
        <taxon>Bacteria</taxon>
        <taxon>Pseudomonadati</taxon>
        <taxon>Pseudomonadota</taxon>
        <taxon>Gammaproteobacteria</taxon>
        <taxon>Enterobacterales</taxon>
        <taxon>Enterobacteriaceae</taxon>
        <taxon>Escherichia</taxon>
    </lineage>
</organism>
<protein>
    <submittedName>
        <fullName evidence="2">3-phenylpropionate dioxygenase ferredoxin--NAD(+) reductase component</fullName>
        <ecNumber evidence="2">1.18.1.3</ecNumber>
    </submittedName>
</protein>
<sequence length="131" mass="14930">MVLSLMKLAAPAIPRSLPVAMWQSPVLIMAHYTAAKVGKTPITRRKLPLPQCWGYRFRDCRRRGSGSDQYSDNLQFIGDMRGDDWLCRGNPETQKAIWFNLQNGVLIGAVTLNQGREIRPIRKWIQSGKTF</sequence>
<dbReference type="Gene3D" id="3.30.390.30">
    <property type="match status" value="1"/>
</dbReference>
<reference evidence="2 3" key="1">
    <citation type="submission" date="2018-06" db="EMBL/GenBank/DDBJ databases">
        <authorList>
            <consortium name="Pathogen Informatics"/>
            <person name="Doyle S."/>
        </authorList>
    </citation>
    <scope>NUCLEOTIDE SEQUENCE [LARGE SCALE GENOMIC DNA]</scope>
    <source>
        <strain evidence="2 3">NCTC10764</strain>
    </source>
</reference>